<proteinExistence type="predicted"/>
<sequence length="128" mass="13550">MHCPSPSSLNRQRRATAKPPRPVAAHRQGPAGDIPAAPRRWMGAIGDLRLGRAGQGELPRHPTYARQPRRCARPRAACAVHNRSSICPANAGGSGFTCSSSVAPARAGHAPKSHLTPAPTTPRRDTEC</sequence>
<name>A0A2V0P1X3_9CHLO</name>
<evidence type="ECO:0000256" key="1">
    <source>
        <dbReference type="SAM" id="MobiDB-lite"/>
    </source>
</evidence>
<evidence type="ECO:0000313" key="2">
    <source>
        <dbReference type="EMBL" id="GBF93881.1"/>
    </source>
</evidence>
<comment type="caution">
    <text evidence="2">The sequence shown here is derived from an EMBL/GenBank/DDBJ whole genome shotgun (WGS) entry which is preliminary data.</text>
</comment>
<feature type="region of interest" description="Disordered" evidence="1">
    <location>
        <begin position="1"/>
        <end position="38"/>
    </location>
</feature>
<feature type="compositionally biased region" description="Polar residues" evidence="1">
    <location>
        <begin position="1"/>
        <end position="10"/>
    </location>
</feature>
<reference evidence="2 3" key="1">
    <citation type="journal article" date="2018" name="Sci. Rep.">
        <title>Raphidocelis subcapitata (=Pseudokirchneriella subcapitata) provides an insight into genome evolution and environmental adaptations in the Sphaeropleales.</title>
        <authorList>
            <person name="Suzuki S."/>
            <person name="Yamaguchi H."/>
            <person name="Nakajima N."/>
            <person name="Kawachi M."/>
        </authorList>
    </citation>
    <scope>NUCLEOTIDE SEQUENCE [LARGE SCALE GENOMIC DNA]</scope>
    <source>
        <strain evidence="2 3">NIES-35</strain>
    </source>
</reference>
<dbReference type="Proteomes" id="UP000247498">
    <property type="component" value="Unassembled WGS sequence"/>
</dbReference>
<feature type="region of interest" description="Disordered" evidence="1">
    <location>
        <begin position="52"/>
        <end position="71"/>
    </location>
</feature>
<dbReference type="InParanoid" id="A0A2V0P1X3"/>
<evidence type="ECO:0000313" key="3">
    <source>
        <dbReference type="Proteomes" id="UP000247498"/>
    </source>
</evidence>
<accession>A0A2V0P1X3</accession>
<keyword evidence="3" id="KW-1185">Reference proteome</keyword>
<organism evidence="2 3">
    <name type="scientific">Raphidocelis subcapitata</name>
    <dbReference type="NCBI Taxonomy" id="307507"/>
    <lineage>
        <taxon>Eukaryota</taxon>
        <taxon>Viridiplantae</taxon>
        <taxon>Chlorophyta</taxon>
        <taxon>core chlorophytes</taxon>
        <taxon>Chlorophyceae</taxon>
        <taxon>CS clade</taxon>
        <taxon>Sphaeropleales</taxon>
        <taxon>Selenastraceae</taxon>
        <taxon>Raphidocelis</taxon>
    </lineage>
</organism>
<protein>
    <submittedName>
        <fullName evidence="2">Uncharacterized protein</fullName>
    </submittedName>
</protein>
<feature type="region of interest" description="Disordered" evidence="1">
    <location>
        <begin position="98"/>
        <end position="128"/>
    </location>
</feature>
<dbReference type="EMBL" id="BDRX01000045">
    <property type="protein sequence ID" value="GBF93881.1"/>
    <property type="molecule type" value="Genomic_DNA"/>
</dbReference>
<dbReference type="AlphaFoldDB" id="A0A2V0P1X3"/>
<gene>
    <name evidence="2" type="ORF">Rsub_06880</name>
</gene>